<evidence type="ECO:0000313" key="1">
    <source>
        <dbReference type="EMBL" id="ODA35243.1"/>
    </source>
</evidence>
<reference evidence="1 2" key="1">
    <citation type="submission" date="2016-05" db="EMBL/GenBank/DDBJ databases">
        <title>Genomic Taxonomy of the Vibrionaceae.</title>
        <authorList>
            <person name="Gomez-Gil B."/>
            <person name="Enciso-Ibarra J."/>
        </authorList>
    </citation>
    <scope>NUCLEOTIDE SEQUENCE [LARGE SCALE GENOMIC DNA]</scope>
    <source>
        <strain evidence="1 2">CAIM 1920</strain>
    </source>
</reference>
<proteinExistence type="predicted"/>
<dbReference type="EMBL" id="LYBM01000005">
    <property type="protein sequence ID" value="ODA35243.1"/>
    <property type="molecule type" value="Genomic_DNA"/>
</dbReference>
<comment type="caution">
    <text evidence="1">The sequence shown here is derived from an EMBL/GenBank/DDBJ whole genome shotgun (WGS) entry which is preliminary data.</text>
</comment>
<gene>
    <name evidence="1" type="ORF">A8L45_04850</name>
</gene>
<dbReference type="STRING" id="1080227.A8L45_04850"/>
<dbReference type="InterPro" id="IPR054222">
    <property type="entry name" value="DUF6942"/>
</dbReference>
<evidence type="ECO:0000313" key="2">
    <source>
        <dbReference type="Proteomes" id="UP000094936"/>
    </source>
</evidence>
<keyword evidence="2" id="KW-1185">Reference proteome</keyword>
<dbReference type="Pfam" id="PF22098">
    <property type="entry name" value="DUF6942"/>
    <property type="match status" value="1"/>
</dbReference>
<protein>
    <submittedName>
        <fullName evidence="1">Uncharacterized protein</fullName>
    </submittedName>
</protein>
<accession>A0A1C3EPT2</accession>
<name>A0A1C3EPT2_9GAMM</name>
<dbReference type="OrthoDB" id="6077837at2"/>
<sequence length="174" mass="19422">MNHFTAIGDPSATLNVYVEKAPPFEAAMATSLPINAVYPLSSGDIEIINQTGGNGWRKVFNVYAKVLFALPESHPLRPSAFTRWQDFRDDRLLQKSSDTALFFGEVDIPQRAEQGGLHIIAGRIHCKNLGLAGQFVWLNEAFAVHKNLPVYVCPYFDYRQLSNARINTLVTLIS</sequence>
<dbReference type="RefSeq" id="WP_068899807.1">
    <property type="nucleotide sequence ID" value="NZ_JBHUIF010000033.1"/>
</dbReference>
<dbReference type="Proteomes" id="UP000094936">
    <property type="component" value="Unassembled WGS sequence"/>
</dbReference>
<organism evidence="1 2">
    <name type="scientific">Veronia pacifica</name>
    <dbReference type="NCBI Taxonomy" id="1080227"/>
    <lineage>
        <taxon>Bacteria</taxon>
        <taxon>Pseudomonadati</taxon>
        <taxon>Pseudomonadota</taxon>
        <taxon>Gammaproteobacteria</taxon>
        <taxon>Vibrionales</taxon>
        <taxon>Vibrionaceae</taxon>
        <taxon>Veronia</taxon>
    </lineage>
</organism>
<dbReference type="AlphaFoldDB" id="A0A1C3EPT2"/>